<evidence type="ECO:0000313" key="5">
    <source>
        <dbReference type="EMBL" id="CAG7681655.1"/>
    </source>
</evidence>
<feature type="domain" description="Glucose-methanol-choline oxidoreductase N-terminal" evidence="4">
    <location>
        <begin position="166"/>
        <end position="180"/>
    </location>
</feature>
<comment type="cofactor">
    <cofactor evidence="1">
        <name>FAD</name>
        <dbReference type="ChEBI" id="CHEBI:57692"/>
    </cofactor>
</comment>
<evidence type="ECO:0000256" key="3">
    <source>
        <dbReference type="ARBA" id="ARBA00022827"/>
    </source>
</evidence>
<keyword evidence="3" id="KW-0274">FAD</keyword>
<accession>A0A8J2J600</accession>
<name>A0A8J2J600_9HEXA</name>
<proteinExistence type="predicted"/>
<dbReference type="InterPro" id="IPR012132">
    <property type="entry name" value="GMC_OxRdtase"/>
</dbReference>
<evidence type="ECO:0000256" key="2">
    <source>
        <dbReference type="ARBA" id="ARBA00022630"/>
    </source>
</evidence>
<evidence type="ECO:0000313" key="6">
    <source>
        <dbReference type="Proteomes" id="UP000708208"/>
    </source>
</evidence>
<dbReference type="Proteomes" id="UP000708208">
    <property type="component" value="Unassembled WGS sequence"/>
</dbReference>
<dbReference type="OrthoDB" id="269227at2759"/>
<dbReference type="Pfam" id="PF00732">
    <property type="entry name" value="GMC_oxred_N"/>
    <property type="match status" value="1"/>
</dbReference>
<protein>
    <recommendedName>
        <fullName evidence="4">Glucose-methanol-choline oxidoreductase N-terminal domain-containing protein</fullName>
    </recommendedName>
</protein>
<comment type="caution">
    <text evidence="5">The sequence shown here is derived from an EMBL/GenBank/DDBJ whole genome shotgun (WGS) entry which is preliminary data.</text>
</comment>
<keyword evidence="6" id="KW-1185">Reference proteome</keyword>
<sequence length="297" mass="33371">MIYARGNPRDYDNWANITADTEWGYEHVLPYFKKSLEYAGAYQENSKHYGKSAYGNIHVENKLSSPLLQTVLAGVKELGFPVLDINGPQQTGFSPLEYSQRKGYRSGTFQAFLKPILNRKNLHISRYSLVTKIKFDESNQATGVLYVRHGVKKFAHATKEIILSGGAINSPKLLMLSGVGPEKHLKSIGVKPRVDLPVGKNLVDHMVMIIPSIILDSGGFHPENEFSSDVIMDYVKNGNGFLSLPAMITLTGFLRISGWYSDGPGFEWGKEYPVQMLWLIPSYEFCTPEDSGWWMLL</sequence>
<evidence type="ECO:0000256" key="1">
    <source>
        <dbReference type="ARBA" id="ARBA00001974"/>
    </source>
</evidence>
<dbReference type="PANTHER" id="PTHR11552">
    <property type="entry name" value="GLUCOSE-METHANOL-CHOLINE GMC OXIDOREDUCTASE"/>
    <property type="match status" value="1"/>
</dbReference>
<gene>
    <name evidence="5" type="ORF">AFUS01_LOCUS2850</name>
</gene>
<keyword evidence="2" id="KW-0285">Flavoprotein</keyword>
<dbReference type="GO" id="GO:0016614">
    <property type="term" value="F:oxidoreductase activity, acting on CH-OH group of donors"/>
    <property type="evidence" value="ECO:0007669"/>
    <property type="project" value="InterPro"/>
</dbReference>
<dbReference type="AlphaFoldDB" id="A0A8J2J600"/>
<dbReference type="PROSITE" id="PS00624">
    <property type="entry name" value="GMC_OXRED_2"/>
    <property type="match status" value="1"/>
</dbReference>
<dbReference type="InterPro" id="IPR000172">
    <property type="entry name" value="GMC_OxRdtase_N"/>
</dbReference>
<dbReference type="PANTHER" id="PTHR11552:SF147">
    <property type="entry name" value="CHOLINE DEHYDROGENASE, MITOCHONDRIAL"/>
    <property type="match status" value="1"/>
</dbReference>
<dbReference type="GO" id="GO:0050660">
    <property type="term" value="F:flavin adenine dinucleotide binding"/>
    <property type="evidence" value="ECO:0007669"/>
    <property type="project" value="InterPro"/>
</dbReference>
<dbReference type="EMBL" id="CAJVCH010016725">
    <property type="protein sequence ID" value="CAG7681655.1"/>
    <property type="molecule type" value="Genomic_DNA"/>
</dbReference>
<organism evidence="5 6">
    <name type="scientific">Allacma fusca</name>
    <dbReference type="NCBI Taxonomy" id="39272"/>
    <lineage>
        <taxon>Eukaryota</taxon>
        <taxon>Metazoa</taxon>
        <taxon>Ecdysozoa</taxon>
        <taxon>Arthropoda</taxon>
        <taxon>Hexapoda</taxon>
        <taxon>Collembola</taxon>
        <taxon>Symphypleona</taxon>
        <taxon>Sminthuridae</taxon>
        <taxon>Allacma</taxon>
    </lineage>
</organism>
<reference evidence="5" key="1">
    <citation type="submission" date="2021-06" db="EMBL/GenBank/DDBJ databases">
        <authorList>
            <person name="Hodson N. C."/>
            <person name="Mongue J. A."/>
            <person name="Jaron S. K."/>
        </authorList>
    </citation>
    <scope>NUCLEOTIDE SEQUENCE</scope>
</reference>
<evidence type="ECO:0000259" key="4">
    <source>
        <dbReference type="PROSITE" id="PS00624"/>
    </source>
</evidence>